<organism evidence="1 2">
    <name type="scientific">Herbihabitans rhizosphaerae</name>
    <dbReference type="NCBI Taxonomy" id="1872711"/>
    <lineage>
        <taxon>Bacteria</taxon>
        <taxon>Bacillati</taxon>
        <taxon>Actinomycetota</taxon>
        <taxon>Actinomycetes</taxon>
        <taxon>Pseudonocardiales</taxon>
        <taxon>Pseudonocardiaceae</taxon>
        <taxon>Herbihabitans</taxon>
    </lineage>
</organism>
<name>A0A4Q7KQL5_9PSEU</name>
<reference evidence="1 2" key="1">
    <citation type="submission" date="2019-02" db="EMBL/GenBank/DDBJ databases">
        <title>Genomic Encyclopedia of Type Strains, Phase IV (KMG-IV): sequencing the most valuable type-strain genomes for metagenomic binning, comparative biology and taxonomic classification.</title>
        <authorList>
            <person name="Goeker M."/>
        </authorList>
    </citation>
    <scope>NUCLEOTIDE SEQUENCE [LARGE SCALE GENOMIC DNA]</scope>
    <source>
        <strain evidence="1 2">DSM 101727</strain>
    </source>
</reference>
<dbReference type="EMBL" id="SGWQ01000004">
    <property type="protein sequence ID" value="RZS39128.1"/>
    <property type="molecule type" value="Genomic_DNA"/>
</dbReference>
<evidence type="ECO:0000313" key="1">
    <source>
        <dbReference type="EMBL" id="RZS39128.1"/>
    </source>
</evidence>
<dbReference type="AlphaFoldDB" id="A0A4Q7KQL5"/>
<dbReference type="Proteomes" id="UP000294257">
    <property type="component" value="Unassembled WGS sequence"/>
</dbReference>
<proteinExistence type="predicted"/>
<sequence>MSAPLVLLDEIPDWTDADLHRFTATLSEGAQREIENTSRAIQLQQYRERLRAFGFAVGGSRLRTLPTD</sequence>
<keyword evidence="2" id="KW-1185">Reference proteome</keyword>
<evidence type="ECO:0000313" key="2">
    <source>
        <dbReference type="Proteomes" id="UP000294257"/>
    </source>
</evidence>
<dbReference type="RefSeq" id="WP_130344700.1">
    <property type="nucleotide sequence ID" value="NZ_SGWQ01000004.1"/>
</dbReference>
<accession>A0A4Q7KQL5</accession>
<gene>
    <name evidence="1" type="ORF">EV193_104344</name>
</gene>
<comment type="caution">
    <text evidence="1">The sequence shown here is derived from an EMBL/GenBank/DDBJ whole genome shotgun (WGS) entry which is preliminary data.</text>
</comment>
<protein>
    <submittedName>
        <fullName evidence="1">Uncharacterized protein</fullName>
    </submittedName>
</protein>